<keyword evidence="2" id="KW-1185">Reference proteome</keyword>
<organism evidence="1 2">
    <name type="scientific">Popillia japonica</name>
    <name type="common">Japanese beetle</name>
    <dbReference type="NCBI Taxonomy" id="7064"/>
    <lineage>
        <taxon>Eukaryota</taxon>
        <taxon>Metazoa</taxon>
        <taxon>Ecdysozoa</taxon>
        <taxon>Arthropoda</taxon>
        <taxon>Hexapoda</taxon>
        <taxon>Insecta</taxon>
        <taxon>Pterygota</taxon>
        <taxon>Neoptera</taxon>
        <taxon>Endopterygota</taxon>
        <taxon>Coleoptera</taxon>
        <taxon>Polyphaga</taxon>
        <taxon>Scarabaeiformia</taxon>
        <taxon>Scarabaeidae</taxon>
        <taxon>Rutelinae</taxon>
        <taxon>Popillia</taxon>
    </lineage>
</organism>
<dbReference type="EMBL" id="JASPKY010001526">
    <property type="protein sequence ID" value="KAK9674776.1"/>
    <property type="molecule type" value="Genomic_DNA"/>
</dbReference>
<proteinExistence type="predicted"/>
<evidence type="ECO:0000313" key="1">
    <source>
        <dbReference type="EMBL" id="KAK9674776.1"/>
    </source>
</evidence>
<feature type="non-terminal residue" evidence="1">
    <location>
        <position position="1"/>
    </location>
</feature>
<comment type="caution">
    <text evidence="1">The sequence shown here is derived from an EMBL/GenBank/DDBJ whole genome shotgun (WGS) entry which is preliminary data.</text>
</comment>
<protein>
    <submittedName>
        <fullName evidence="1">Uncharacterized protein</fullName>
    </submittedName>
</protein>
<dbReference type="Proteomes" id="UP001458880">
    <property type="component" value="Unassembled WGS sequence"/>
</dbReference>
<accession>A0AAW1HF67</accession>
<gene>
    <name evidence="1" type="ORF">QE152_g40867</name>
</gene>
<dbReference type="PANTHER" id="PTHR33776">
    <property type="entry name" value="ENDO/EXONUCLEASE/PHOSPHATASE DOMAIN-CONTAINING PROTEIN"/>
    <property type="match status" value="1"/>
</dbReference>
<dbReference type="PANTHER" id="PTHR33776:SF4">
    <property type="entry name" value="ENDONUCLEASE_EXONUCLEASE_PHOSPHATASE DOMAIN-CONTAINING PROTEIN"/>
    <property type="match status" value="1"/>
</dbReference>
<reference evidence="1 2" key="1">
    <citation type="journal article" date="2024" name="BMC Genomics">
        <title>De novo assembly and annotation of Popillia japonica's genome with initial clues to its potential as an invasive pest.</title>
        <authorList>
            <person name="Cucini C."/>
            <person name="Boschi S."/>
            <person name="Funari R."/>
            <person name="Cardaioli E."/>
            <person name="Iannotti N."/>
            <person name="Marturano G."/>
            <person name="Paoli F."/>
            <person name="Bruttini M."/>
            <person name="Carapelli A."/>
            <person name="Frati F."/>
            <person name="Nardi F."/>
        </authorList>
    </citation>
    <scope>NUCLEOTIDE SEQUENCE [LARGE SCALE GENOMIC DNA]</scope>
    <source>
        <strain evidence="1">DMR45628</strain>
    </source>
</reference>
<dbReference type="SUPFAM" id="SSF56219">
    <property type="entry name" value="DNase I-like"/>
    <property type="match status" value="1"/>
</dbReference>
<dbReference type="AlphaFoldDB" id="A0AAW1HF67"/>
<sequence length="243" mass="27568">SPSGDISVFFENLFTLLDEICVLGGVVVVAGDFNINLGESSSAARSLISILSCFKLIPYVTEPTRVTASSSTLIDNIFAEELPSTYSCSVGFSHVSDHKYQCLHMEPYVTEPTRVTASSSTLIDNIFAEELPSTYSCSVGFSHVSDHKYQCLHMESLPQADVKKFYYRRSFSEENIARFQSALNSESWHGVFDDRDFNTQFQSFYDVLLYHFNLCFPLMKRPVICPAFSLSMWLAMYYSHWFT</sequence>
<dbReference type="InterPro" id="IPR036691">
    <property type="entry name" value="Endo/exonu/phosph_ase_sf"/>
</dbReference>
<name>A0AAW1HF67_POPJA</name>
<evidence type="ECO:0000313" key="2">
    <source>
        <dbReference type="Proteomes" id="UP001458880"/>
    </source>
</evidence>
<dbReference type="Gene3D" id="3.60.10.10">
    <property type="entry name" value="Endonuclease/exonuclease/phosphatase"/>
    <property type="match status" value="1"/>
</dbReference>